<dbReference type="PROSITE" id="PS50225">
    <property type="entry name" value="SOCS"/>
    <property type="match status" value="1"/>
</dbReference>
<dbReference type="AlphaFoldDB" id="A0AAN8Q9N5"/>
<dbReference type="PROSITE" id="PS50297">
    <property type="entry name" value="ANK_REP_REGION"/>
    <property type="match status" value="6"/>
</dbReference>
<name>A0AAN8Q9N5_PATCE</name>
<dbReference type="Pfam" id="PF07525">
    <property type="entry name" value="SOCS_box"/>
    <property type="match status" value="1"/>
</dbReference>
<evidence type="ECO:0000313" key="6">
    <source>
        <dbReference type="Proteomes" id="UP001347796"/>
    </source>
</evidence>
<dbReference type="SMART" id="SM00248">
    <property type="entry name" value="ANK"/>
    <property type="match status" value="14"/>
</dbReference>
<gene>
    <name evidence="5" type="ORF">SNE40_000125</name>
</gene>
<dbReference type="Pfam" id="PF00023">
    <property type="entry name" value="Ank"/>
    <property type="match status" value="1"/>
</dbReference>
<feature type="repeat" description="ANK" evidence="3">
    <location>
        <begin position="699"/>
        <end position="731"/>
    </location>
</feature>
<dbReference type="CDD" id="cd03587">
    <property type="entry name" value="SOCS"/>
    <property type="match status" value="1"/>
</dbReference>
<sequence>MDNDRFRLACLRRWQTSGFERCIDAMKRKDLSDVKQTLPSKVYPEYFQASRKNGIIFLMFITKVVRMEYIEGLEYLRSRGIPFEILENRTGKVIWSALVDSIQNGNSVTLQYLLSIPNLNKDPDPDMTLLMKACYFKRPECLKIMLTSELKTTINSQKGEHNYTALHWCLVEEGSTSRSLQCVKILVDAGADLHFKEYTNPPKHSCLHMAAKVGMAPIVTYLLVEGVPVSDDDKQNTILHLLAAPKVKSGPIIECVGALIKSGLGVNATNTNNETPLFLAALRGNCRLVDALIRSECELNIKSGACQLSPLLTSLLERNFQIAEHLITAGCDVNLADVNGFTPLMQTVKLSNMNLIKLLLAHGADVNFISQLGTYASDYCYNSKVSSKEHVSVTSDKEVVHDASADFEILKFLVESGAVLSPDNCLLDRAISIADLTSVAFLIDNGVCVNKKNKRGDTPIMVAAKRGLHEIMKLLLTHGCGVNNRNHKRETALHKVIKSELSDKLNVILLLENGADVNLRDRDGDTPLMIAANKGLHEIVKILLGNGCDVNNQNLDGETALHKIIQSDHSNKLQTVVLLLENGANVDSVDKDGKTVLRVAVETFLRVEVMEERVPVDAMLRVEELMKKMKRAKNEIIGNQAKIIIKSEQADQLENESNVNSTGRDVNTMFNKEESLRGHIQVIKILIDNGVDLNLGDADGKTPLMIAVKQTSRRLVELLLNADADVKQRDIYGHTALFYLDFGTDRRWVNILKLILMKGCDGADLSATTLQCLLLNTHEVNIMMYLLLENCKLCPLYMEWYFIQFSDPLLLGKILYENGTAGESVASLYRKLGYTSHGLSSGRRQVTGIAYNFQEYRKDRKLIFICRRVVRACMGVGIMTNIKKLPLPLKLQEFIKLKDVVPEQYLQLTLNDADDVPKGESL</sequence>
<keyword evidence="6" id="KW-1185">Reference proteome</keyword>
<evidence type="ECO:0000256" key="2">
    <source>
        <dbReference type="ARBA" id="ARBA00023043"/>
    </source>
</evidence>
<dbReference type="PROSITE" id="PS50088">
    <property type="entry name" value="ANK_REPEAT"/>
    <property type="match status" value="7"/>
</dbReference>
<dbReference type="SUPFAM" id="SSF48403">
    <property type="entry name" value="Ankyrin repeat"/>
    <property type="match status" value="2"/>
</dbReference>
<dbReference type="EMBL" id="JAZGQO010000001">
    <property type="protein sequence ID" value="KAK6194500.1"/>
    <property type="molecule type" value="Genomic_DNA"/>
</dbReference>
<proteinExistence type="predicted"/>
<dbReference type="InterPro" id="IPR002110">
    <property type="entry name" value="Ankyrin_rpt"/>
</dbReference>
<dbReference type="PANTHER" id="PTHR24198:SF165">
    <property type="entry name" value="ANKYRIN REPEAT-CONTAINING PROTEIN-RELATED"/>
    <property type="match status" value="1"/>
</dbReference>
<comment type="caution">
    <text evidence="5">The sequence shown here is derived from an EMBL/GenBank/DDBJ whole genome shotgun (WGS) entry which is preliminary data.</text>
</comment>
<keyword evidence="2 3" id="KW-0040">ANK repeat</keyword>
<evidence type="ECO:0000259" key="4">
    <source>
        <dbReference type="PROSITE" id="PS50225"/>
    </source>
</evidence>
<feature type="repeat" description="ANK" evidence="3">
    <location>
        <begin position="556"/>
        <end position="591"/>
    </location>
</feature>
<dbReference type="Proteomes" id="UP001347796">
    <property type="component" value="Unassembled WGS sequence"/>
</dbReference>
<accession>A0AAN8Q9N5</accession>
<dbReference type="Gene3D" id="1.10.750.20">
    <property type="entry name" value="SOCS box"/>
    <property type="match status" value="1"/>
</dbReference>
<dbReference type="InterPro" id="IPR001496">
    <property type="entry name" value="SOCS_box"/>
</dbReference>
<dbReference type="InterPro" id="IPR036770">
    <property type="entry name" value="Ankyrin_rpt-contain_sf"/>
</dbReference>
<feature type="repeat" description="ANK" evidence="3">
    <location>
        <begin position="523"/>
        <end position="555"/>
    </location>
</feature>
<evidence type="ECO:0000256" key="1">
    <source>
        <dbReference type="ARBA" id="ARBA00022737"/>
    </source>
</evidence>
<dbReference type="Pfam" id="PF12796">
    <property type="entry name" value="Ank_2"/>
    <property type="match status" value="4"/>
</dbReference>
<dbReference type="Gene3D" id="1.25.40.20">
    <property type="entry name" value="Ankyrin repeat-containing domain"/>
    <property type="match status" value="4"/>
</dbReference>
<feature type="repeat" description="ANK" evidence="3">
    <location>
        <begin position="488"/>
        <end position="522"/>
    </location>
</feature>
<reference evidence="5 6" key="1">
    <citation type="submission" date="2024-01" db="EMBL/GenBank/DDBJ databases">
        <title>The genome of the rayed Mediterranean limpet Patella caerulea (Linnaeus, 1758).</title>
        <authorList>
            <person name="Anh-Thu Weber A."/>
            <person name="Halstead-Nussloch G."/>
        </authorList>
    </citation>
    <scope>NUCLEOTIDE SEQUENCE [LARGE SCALE GENOMIC DNA]</scope>
    <source>
        <strain evidence="5">AATW-2023a</strain>
        <tissue evidence="5">Whole specimen</tissue>
    </source>
</reference>
<feature type="repeat" description="ANK" evidence="3">
    <location>
        <begin position="339"/>
        <end position="371"/>
    </location>
</feature>
<organism evidence="5 6">
    <name type="scientific">Patella caerulea</name>
    <name type="common">Rayed Mediterranean limpet</name>
    <dbReference type="NCBI Taxonomy" id="87958"/>
    <lineage>
        <taxon>Eukaryota</taxon>
        <taxon>Metazoa</taxon>
        <taxon>Spiralia</taxon>
        <taxon>Lophotrochozoa</taxon>
        <taxon>Mollusca</taxon>
        <taxon>Gastropoda</taxon>
        <taxon>Patellogastropoda</taxon>
        <taxon>Patelloidea</taxon>
        <taxon>Patellidae</taxon>
        <taxon>Patella</taxon>
    </lineage>
</organism>
<evidence type="ECO:0000256" key="3">
    <source>
        <dbReference type="PROSITE-ProRule" id="PRU00023"/>
    </source>
</evidence>
<feature type="repeat" description="ANK" evidence="3">
    <location>
        <begin position="455"/>
        <end position="487"/>
    </location>
</feature>
<feature type="repeat" description="ANK" evidence="3">
    <location>
        <begin position="272"/>
        <end position="304"/>
    </location>
</feature>
<evidence type="ECO:0000313" key="5">
    <source>
        <dbReference type="EMBL" id="KAK6194500.1"/>
    </source>
</evidence>
<protein>
    <recommendedName>
        <fullName evidence="4">SOCS box domain-containing protein</fullName>
    </recommendedName>
</protein>
<feature type="domain" description="SOCS box" evidence="4">
    <location>
        <begin position="862"/>
        <end position="896"/>
    </location>
</feature>
<dbReference type="PANTHER" id="PTHR24198">
    <property type="entry name" value="ANKYRIN REPEAT AND PROTEIN KINASE DOMAIN-CONTAINING PROTEIN"/>
    <property type="match status" value="1"/>
</dbReference>
<keyword evidence="1" id="KW-0677">Repeat</keyword>